<reference evidence="2 3" key="1">
    <citation type="submission" date="2017-12" db="EMBL/GenBank/DDBJ databases">
        <title>Complete genome sequence of Spiroplasma monobiae MQ-1 (ATCC 33825).</title>
        <authorList>
            <person name="Tsai Y.-M."/>
            <person name="Lo W.-S."/>
            <person name="Wu P.-S."/>
            <person name="Cho S.-T."/>
            <person name="Kuo C.-H."/>
        </authorList>
    </citation>
    <scope>NUCLEOTIDE SEQUENCE [LARGE SCALE GENOMIC DNA]</scope>
    <source>
        <strain evidence="2 3">MQ-1</strain>
    </source>
</reference>
<name>A0A2K9LU43_SPISQ</name>
<evidence type="ECO:0000256" key="1">
    <source>
        <dbReference type="SAM" id="Coils"/>
    </source>
</evidence>
<protein>
    <submittedName>
        <fullName evidence="2">Uncharacterized protein</fullName>
    </submittedName>
</protein>
<dbReference type="AlphaFoldDB" id="A0A2K9LU43"/>
<dbReference type="KEGG" id="smoo:SMONO_v1c02910"/>
<feature type="coiled-coil region" evidence="1">
    <location>
        <begin position="154"/>
        <end position="205"/>
    </location>
</feature>
<gene>
    <name evidence="2" type="ORF">SMONO_v1c02910</name>
</gene>
<evidence type="ECO:0000313" key="2">
    <source>
        <dbReference type="EMBL" id="AUM62540.1"/>
    </source>
</evidence>
<keyword evidence="3" id="KW-1185">Reference proteome</keyword>
<keyword evidence="1" id="KW-0175">Coiled coil</keyword>
<dbReference type="EMBL" id="CP025543">
    <property type="protein sequence ID" value="AUM62540.1"/>
    <property type="molecule type" value="Genomic_DNA"/>
</dbReference>
<proteinExistence type="predicted"/>
<accession>A0A2K9LU43</accession>
<sequence>MSDKIKVLKINKSKKDTFEETTEDFSSEGFWFEEHLDESVSMDFDKTIAVKDKKTSKLDIVQNANSHFFEPKNKELNIKKEDFENKTFESINIVDKMIRPSNSEIRKEIIDMRTMSYQNEQNDKDFLLNKLNVDLNKHNNFKNYNLIKNEEEMNTPLNVQINKIEEQITQLQENLLNISNISLGNKNSQTESNNVSDELEEIKSEEISKEKPEKVKEVKFMLVDHSVVEKKEDEKNVMVEFDNIEHKQNNEKSLDSNKSKKRTLFDDMDTKELKSFFDDESSNYSIPVFNNNDYTVANTVDDLDKAINNLEFGSKKIREKEKFFDQDGGTTQLVESLQIVSKNNKKQSLNSMNFDSFEEWFNNSKDVKKLAKLAKKENKKMNKNMKK</sequence>
<evidence type="ECO:0000313" key="3">
    <source>
        <dbReference type="Proteomes" id="UP000234790"/>
    </source>
</evidence>
<dbReference type="RefSeq" id="WP_101780601.1">
    <property type="nucleotide sequence ID" value="NZ_CP025543.1"/>
</dbReference>
<organism evidence="2 3">
    <name type="scientific">Spiroplasma monobiae MQ-1</name>
    <dbReference type="NCBI Taxonomy" id="1336748"/>
    <lineage>
        <taxon>Bacteria</taxon>
        <taxon>Bacillati</taxon>
        <taxon>Mycoplasmatota</taxon>
        <taxon>Mollicutes</taxon>
        <taxon>Entomoplasmatales</taxon>
        <taxon>Spiroplasmataceae</taxon>
        <taxon>Spiroplasma</taxon>
    </lineage>
</organism>
<dbReference type="OrthoDB" id="389387at2"/>
<dbReference type="Proteomes" id="UP000234790">
    <property type="component" value="Chromosome"/>
</dbReference>